<dbReference type="InterPro" id="IPR022488">
    <property type="entry name" value="PPK2-related"/>
</dbReference>
<dbReference type="Proteomes" id="UP000064243">
    <property type="component" value="Unassembled WGS sequence"/>
</dbReference>
<dbReference type="Gene3D" id="3.40.50.300">
    <property type="entry name" value="P-loop containing nucleotide triphosphate hydrolases"/>
    <property type="match status" value="1"/>
</dbReference>
<comment type="caution">
    <text evidence="3">The sequence shown here is derived from an EMBL/GenBank/DDBJ whole genome shotgun (WGS) entry which is preliminary data.</text>
</comment>
<dbReference type="PANTHER" id="PTHR34383">
    <property type="entry name" value="POLYPHOSPHATE:AMP PHOSPHOTRANSFERASE-RELATED"/>
    <property type="match status" value="1"/>
</dbReference>
<sequence length="163" mass="18173">MAKLIARWQPPPTSAVPCEGSKKGKSWSLADFDPAAKPFSGGDKLADKAAVDMLAIELDALQNLFYADKRYKLLVILQGTDTSGKDGTLRGVFSRISPLGVHTVGWKTPSEDERAHDYLWRIHQLVPRAGEMMIFNRSHYEDVLVPPVNGWITPAQTAQRYQH</sequence>
<dbReference type="GO" id="GO:0016740">
    <property type="term" value="F:transferase activity"/>
    <property type="evidence" value="ECO:0007669"/>
    <property type="project" value="UniProtKB-KW"/>
</dbReference>
<organism evidence="3 4">
    <name type="scientific">Thiobacillus denitrificans</name>
    <dbReference type="NCBI Taxonomy" id="36861"/>
    <lineage>
        <taxon>Bacteria</taxon>
        <taxon>Pseudomonadati</taxon>
        <taxon>Pseudomonadota</taxon>
        <taxon>Betaproteobacteria</taxon>
        <taxon>Nitrosomonadales</taxon>
        <taxon>Thiobacillaceae</taxon>
        <taxon>Thiobacillus</taxon>
    </lineage>
</organism>
<proteinExistence type="predicted"/>
<keyword evidence="4" id="KW-1185">Reference proteome</keyword>
<name>A0A106BM44_THIDE</name>
<feature type="non-terminal residue" evidence="3">
    <location>
        <position position="163"/>
    </location>
</feature>
<evidence type="ECO:0000256" key="1">
    <source>
        <dbReference type="SAM" id="MobiDB-lite"/>
    </source>
</evidence>
<accession>A0A106BM44</accession>
<evidence type="ECO:0000313" key="4">
    <source>
        <dbReference type="Proteomes" id="UP000064243"/>
    </source>
</evidence>
<dbReference type="Pfam" id="PF03976">
    <property type="entry name" value="PPK2"/>
    <property type="match status" value="1"/>
</dbReference>
<feature type="region of interest" description="Disordered" evidence="1">
    <location>
        <begin position="1"/>
        <end position="22"/>
    </location>
</feature>
<dbReference type="AlphaFoldDB" id="A0A106BM44"/>
<gene>
    <name evidence="3" type="ORF">ABW22_11120</name>
</gene>
<protein>
    <submittedName>
        <fullName evidence="3">Phosphate:nucleotide phosphotransferase</fullName>
    </submittedName>
</protein>
<reference evidence="3 4" key="1">
    <citation type="journal article" date="2015" name="Appl. Environ. Microbiol.">
        <title>Aerobic and Anaerobic Thiosulfate Oxidation by a Cold-Adapted, Subglacial Chemoautotroph.</title>
        <authorList>
            <person name="Harrold Z.R."/>
            <person name="Skidmore M.L."/>
            <person name="Hamilton T.L."/>
            <person name="Desch L."/>
            <person name="Amada K."/>
            <person name="van Gelder W."/>
            <person name="Glover K."/>
            <person name="Roden E.E."/>
            <person name="Boyd E.S."/>
        </authorList>
    </citation>
    <scope>NUCLEOTIDE SEQUENCE [LARGE SCALE GENOMIC DNA]</scope>
    <source>
        <strain evidence="3 4">RG</strain>
    </source>
</reference>
<evidence type="ECO:0000313" key="3">
    <source>
        <dbReference type="EMBL" id="KVW94947.1"/>
    </source>
</evidence>
<keyword evidence="3" id="KW-0808">Transferase</keyword>
<dbReference type="EMBL" id="LDUG01000030">
    <property type="protein sequence ID" value="KVW94947.1"/>
    <property type="molecule type" value="Genomic_DNA"/>
</dbReference>
<feature type="domain" description="Polyphosphate kinase-2-related" evidence="2">
    <location>
        <begin position="45"/>
        <end position="163"/>
    </location>
</feature>
<dbReference type="PANTHER" id="PTHR34383:SF3">
    <property type="entry name" value="POLYPHOSPHATE:AMP PHOSPHOTRANSFERASE"/>
    <property type="match status" value="1"/>
</dbReference>
<dbReference type="InterPro" id="IPR027417">
    <property type="entry name" value="P-loop_NTPase"/>
</dbReference>
<evidence type="ECO:0000259" key="2">
    <source>
        <dbReference type="Pfam" id="PF03976"/>
    </source>
</evidence>